<dbReference type="Proteomes" id="UP000176944">
    <property type="component" value="Chromosome"/>
</dbReference>
<dbReference type="AlphaFoldDB" id="A0A1D9G0C1"/>
<reference evidence="2" key="1">
    <citation type="submission" date="2016-10" db="EMBL/GenBank/DDBJ databases">
        <title>Comparative genomics uncovers the prolific and rare metabolic potential of the cyanobacterial genus Moorea.</title>
        <authorList>
            <person name="Leao T."/>
            <person name="Castelao G."/>
            <person name="Korobeynikov A."/>
            <person name="Monroe E.A."/>
            <person name="Podell S."/>
            <person name="Glukhov E."/>
            <person name="Allen E."/>
            <person name="Gerwick W.H."/>
            <person name="Gerwick L."/>
        </authorList>
    </citation>
    <scope>NUCLEOTIDE SEQUENCE [LARGE SCALE GENOMIC DNA]</scope>
    <source>
        <strain evidence="2">JHB</strain>
    </source>
</reference>
<protein>
    <recommendedName>
        <fullName evidence="3">Bacteriocin</fullName>
    </recommendedName>
</protein>
<evidence type="ECO:0000313" key="1">
    <source>
        <dbReference type="EMBL" id="AOY81031.2"/>
    </source>
</evidence>
<sequence length="62" mass="7045">MNNQQSRNSLKKNNESLEQLVSENADFESLTAQELKLTDDDRKLTDDDLEEVVGGFLNISPF</sequence>
<organism evidence="1 2">
    <name type="scientific">Moorena producens (strain JHB)</name>
    <dbReference type="NCBI Taxonomy" id="1454205"/>
    <lineage>
        <taxon>Bacteria</taxon>
        <taxon>Bacillati</taxon>
        <taxon>Cyanobacteriota</taxon>
        <taxon>Cyanophyceae</taxon>
        <taxon>Coleofasciculales</taxon>
        <taxon>Coleofasciculaceae</taxon>
        <taxon>Moorena</taxon>
    </lineage>
</organism>
<evidence type="ECO:0000313" key="2">
    <source>
        <dbReference type="Proteomes" id="UP000176944"/>
    </source>
</evidence>
<dbReference type="EMBL" id="CP017708">
    <property type="protein sequence ID" value="AOY81031.2"/>
    <property type="molecule type" value="Genomic_DNA"/>
</dbReference>
<accession>A0A1D9G0C1</accession>
<gene>
    <name evidence="1" type="ORF">BJP36_15090</name>
</gene>
<evidence type="ECO:0008006" key="3">
    <source>
        <dbReference type="Google" id="ProtNLM"/>
    </source>
</evidence>
<proteinExistence type="predicted"/>
<name>A0A1D9G0C1_MOOP1</name>